<dbReference type="Gene3D" id="2.160.10.10">
    <property type="entry name" value="Hexapeptide repeat proteins"/>
    <property type="match status" value="1"/>
</dbReference>
<dbReference type="Proteomes" id="UP000249070">
    <property type="component" value="Unassembled WGS sequence"/>
</dbReference>
<dbReference type="PANTHER" id="PTHR42811">
    <property type="entry name" value="SERINE ACETYLTRANSFERASE"/>
    <property type="match status" value="1"/>
</dbReference>
<dbReference type="InterPro" id="IPR011004">
    <property type="entry name" value="Trimer_LpxA-like_sf"/>
</dbReference>
<dbReference type="AlphaFoldDB" id="A0AB73TKR7"/>
<accession>A0AB73TKR7</accession>
<reference evidence="1 2" key="1">
    <citation type="submission" date="2018-05" db="EMBL/GenBank/DDBJ databases">
        <title>Vancomycin-resistant Enterococcus faecium strain from Chelyabinsk, Russia.</title>
        <authorList>
            <person name="Gostev V."/>
            <person name="Goncharov A."/>
            <person name="Kolodzhieva V."/>
            <person name="Suvorov A."/>
            <person name="Sidorenko S."/>
            <person name="Zueva L."/>
        </authorList>
    </citation>
    <scope>NUCLEOTIDE SEQUENCE [LARGE SCALE GENOMIC DNA]</scope>
    <source>
        <strain evidence="1 2">20</strain>
    </source>
</reference>
<dbReference type="RefSeq" id="WP_002325814.1">
    <property type="nucleotide sequence ID" value="NZ_CP091206.1"/>
</dbReference>
<proteinExistence type="predicted"/>
<protein>
    <submittedName>
        <fullName evidence="1">Poly-gamma-glutamate biosynthesis protein</fullName>
    </submittedName>
</protein>
<dbReference type="EMBL" id="QHGU01000331">
    <property type="protein sequence ID" value="PZM50972.1"/>
    <property type="molecule type" value="Genomic_DNA"/>
</dbReference>
<comment type="caution">
    <text evidence="1">The sequence shown here is derived from an EMBL/GenBank/DDBJ whole genome shotgun (WGS) entry which is preliminary data.</text>
</comment>
<gene>
    <name evidence="1" type="ORF">DKP91_17485</name>
</gene>
<sequence>MEISSKEYLKAVLRMEKNLYIESKGQHTKLLKIMKSHPDYNAWRYTRRMRITSYYYSKRKKNIIYAIMYIVSCRRMNSLGRKCGIECGENVFDEGVRFYHTQGIVINGNAIIGKNCYLYGNNCIGNDGIDPKCPVIGNNVRVCVGAKIIGNVKIANDVVVAAGAIVIKDCLENGAILAGVPAKIIGYVNLTKVFLE</sequence>
<organism evidence="1 2">
    <name type="scientific">Enterococcus faecium</name>
    <name type="common">Streptococcus faecium</name>
    <dbReference type="NCBI Taxonomy" id="1352"/>
    <lineage>
        <taxon>Bacteria</taxon>
        <taxon>Bacillati</taxon>
        <taxon>Bacillota</taxon>
        <taxon>Bacilli</taxon>
        <taxon>Lactobacillales</taxon>
        <taxon>Enterococcaceae</taxon>
        <taxon>Enterococcus</taxon>
    </lineage>
</organism>
<evidence type="ECO:0000313" key="1">
    <source>
        <dbReference type="EMBL" id="PZM50972.1"/>
    </source>
</evidence>
<dbReference type="SUPFAM" id="SSF51161">
    <property type="entry name" value="Trimeric LpxA-like enzymes"/>
    <property type="match status" value="1"/>
</dbReference>
<evidence type="ECO:0000313" key="2">
    <source>
        <dbReference type="Proteomes" id="UP000249070"/>
    </source>
</evidence>
<name>A0AB73TKR7_ENTFC</name>